<dbReference type="RefSeq" id="WP_253661187.1">
    <property type="nucleotide sequence ID" value="NZ_BAAAJQ010000001.1"/>
</dbReference>
<feature type="transmembrane region" description="Helical" evidence="1">
    <location>
        <begin position="412"/>
        <end position="434"/>
    </location>
</feature>
<protein>
    <submittedName>
        <fullName evidence="3">Uncharacterized protein</fullName>
    </submittedName>
</protein>
<feature type="signal peptide" evidence="2">
    <location>
        <begin position="1"/>
        <end position="25"/>
    </location>
</feature>
<feature type="transmembrane region" description="Helical" evidence="1">
    <location>
        <begin position="314"/>
        <end position="334"/>
    </location>
</feature>
<feature type="chain" id="PRO_5045326659" evidence="2">
    <location>
        <begin position="26"/>
        <end position="443"/>
    </location>
</feature>
<keyword evidence="2" id="KW-0732">Signal</keyword>
<dbReference type="EMBL" id="JAMTCJ010000002">
    <property type="protein sequence ID" value="MCP2176173.1"/>
    <property type="molecule type" value="Genomic_DNA"/>
</dbReference>
<dbReference type="Proteomes" id="UP001206895">
    <property type="component" value="Unassembled WGS sequence"/>
</dbReference>
<gene>
    <name evidence="3" type="ORF">LX13_001992</name>
</gene>
<name>A0ABT1HD42_9NOCA</name>
<feature type="transmembrane region" description="Helical" evidence="1">
    <location>
        <begin position="207"/>
        <end position="229"/>
    </location>
</feature>
<feature type="transmembrane region" description="Helical" evidence="1">
    <location>
        <begin position="288"/>
        <end position="307"/>
    </location>
</feature>
<accession>A0ABT1HD42</accession>
<reference evidence="3 4" key="1">
    <citation type="submission" date="2022-06" db="EMBL/GenBank/DDBJ databases">
        <title>Genomic Encyclopedia of Archaeal and Bacterial Type Strains, Phase II (KMG-II): from individual species to whole genera.</title>
        <authorList>
            <person name="Goeker M."/>
        </authorList>
    </citation>
    <scope>NUCLEOTIDE SEQUENCE [LARGE SCALE GENOMIC DNA]</scope>
    <source>
        <strain evidence="3 4">DSM 44693</strain>
    </source>
</reference>
<proteinExistence type="predicted"/>
<feature type="transmembrane region" description="Helical" evidence="1">
    <location>
        <begin position="364"/>
        <end position="380"/>
    </location>
</feature>
<evidence type="ECO:0000313" key="3">
    <source>
        <dbReference type="EMBL" id="MCP2176173.1"/>
    </source>
</evidence>
<keyword evidence="1" id="KW-0472">Membrane</keyword>
<feature type="transmembrane region" description="Helical" evidence="1">
    <location>
        <begin position="340"/>
        <end position="357"/>
    </location>
</feature>
<comment type="caution">
    <text evidence="3">The sequence shown here is derived from an EMBL/GenBank/DDBJ whole genome shotgun (WGS) entry which is preliminary data.</text>
</comment>
<feature type="transmembrane region" description="Helical" evidence="1">
    <location>
        <begin position="167"/>
        <end position="187"/>
    </location>
</feature>
<feature type="transmembrane region" description="Helical" evidence="1">
    <location>
        <begin position="98"/>
        <end position="121"/>
    </location>
</feature>
<evidence type="ECO:0000313" key="4">
    <source>
        <dbReference type="Proteomes" id="UP001206895"/>
    </source>
</evidence>
<evidence type="ECO:0000256" key="1">
    <source>
        <dbReference type="SAM" id="Phobius"/>
    </source>
</evidence>
<feature type="transmembrane region" description="Helical" evidence="1">
    <location>
        <begin position="56"/>
        <end position="86"/>
    </location>
</feature>
<keyword evidence="1" id="KW-1133">Transmembrane helix</keyword>
<evidence type="ECO:0000256" key="2">
    <source>
        <dbReference type="SAM" id="SignalP"/>
    </source>
</evidence>
<organism evidence="3 4">
    <name type="scientific">Williamsia maris</name>
    <dbReference type="NCBI Taxonomy" id="72806"/>
    <lineage>
        <taxon>Bacteria</taxon>
        <taxon>Bacillati</taxon>
        <taxon>Actinomycetota</taxon>
        <taxon>Actinomycetes</taxon>
        <taxon>Mycobacteriales</taxon>
        <taxon>Nocardiaceae</taxon>
        <taxon>Williamsia</taxon>
    </lineage>
</organism>
<keyword evidence="1" id="KW-0812">Transmembrane</keyword>
<sequence length="443" mass="45139">MITPSLKRSSQVVLALGCASSGAAAALTLVSATTGTYNESPSWHVLYDSTPAVQAAGAAVAVLMASLRLSSTTRILTALIATIVLVSTLAGTTGDSILLGYVTSILAGVILGGVAGWSLAVAPRLDWAPAALAVGTVIGVVLREPLSDPFILYPGGNGPMSAISVESVTTALLLLSVMLAAVLNPAVGQALSPVSEPVSEPGTASRSGRLTLAAGCGLAIMSVLVTWWYTATVHSDAAMVDEWYPAYGQVALILVIAVIVGSRGGALLVVAAAWTISRSGETNWVPDSRWWLLLVVVGVIAGALLGWRHGRPVVGITVLAVCAATYLLIDAPFIEVYSGAALFVAPGATAFSMAGLLRGTRPAAALLAIALAAPAVWMFAPRAVFIDITTIGSADPGPRSIDYAFVSPSLEVAAKVAVPMIVAIAACVAVLLVIQRRGNEPSQ</sequence>
<keyword evidence="4" id="KW-1185">Reference proteome</keyword>
<feature type="transmembrane region" description="Helical" evidence="1">
    <location>
        <begin position="250"/>
        <end position="276"/>
    </location>
</feature>